<dbReference type="PANTHER" id="PTHR34671:SF15">
    <property type="entry name" value="GENOME ASSEMBLY, CHROMOSOME: A03"/>
    <property type="match status" value="1"/>
</dbReference>
<feature type="compositionally biased region" description="Acidic residues" evidence="1">
    <location>
        <begin position="123"/>
        <end position="133"/>
    </location>
</feature>
<comment type="caution">
    <text evidence="2">The sequence shown here is derived from an EMBL/GenBank/DDBJ whole genome shotgun (WGS) entry which is preliminary data.</text>
</comment>
<sequence>MAKDSLIESTIVDALKNTREAAWLFQVPSIRQLIQSARGMSPSKKSTRMTYRLFLNHHKKQLDERAKKGETVVQGGTGGKSFEAQQHLAEGRSRGGNTRKEQLGTEGYQQMGRKGGTRTGKADDEDEGEEMDEPTSRTRT</sequence>
<feature type="compositionally biased region" description="Basic and acidic residues" evidence="1">
    <location>
        <begin position="61"/>
        <end position="70"/>
    </location>
</feature>
<proteinExistence type="predicted"/>
<feature type="region of interest" description="Disordered" evidence="1">
    <location>
        <begin position="60"/>
        <end position="140"/>
    </location>
</feature>
<dbReference type="PANTHER" id="PTHR34671">
    <property type="entry name" value="EM-LIKE PROTEIN GEA1"/>
    <property type="match status" value="1"/>
</dbReference>
<dbReference type="EMBL" id="QGKV02000832">
    <property type="protein sequence ID" value="KAF3547418.1"/>
    <property type="molecule type" value="Genomic_DNA"/>
</dbReference>
<evidence type="ECO:0000256" key="1">
    <source>
        <dbReference type="SAM" id="MobiDB-lite"/>
    </source>
</evidence>
<name>A0ABQ7C6U0_BRACR</name>
<protein>
    <submittedName>
        <fullName evidence="2">Uncharacterized protein</fullName>
    </submittedName>
</protein>
<dbReference type="InterPro" id="IPR000389">
    <property type="entry name" value="Small_hydrophilic_seed_prot"/>
</dbReference>
<keyword evidence="3" id="KW-1185">Reference proteome</keyword>
<dbReference type="Proteomes" id="UP000266723">
    <property type="component" value="Unassembled WGS sequence"/>
</dbReference>
<reference evidence="2 3" key="1">
    <citation type="journal article" date="2020" name="BMC Genomics">
        <title>Intraspecific diversification of the crop wild relative Brassica cretica Lam. using demographic model selection.</title>
        <authorList>
            <person name="Kioukis A."/>
            <person name="Michalopoulou V.A."/>
            <person name="Briers L."/>
            <person name="Pirintsos S."/>
            <person name="Studholme D.J."/>
            <person name="Pavlidis P."/>
            <person name="Sarris P.F."/>
        </authorList>
    </citation>
    <scope>NUCLEOTIDE SEQUENCE [LARGE SCALE GENOMIC DNA]</scope>
    <source>
        <strain evidence="3">cv. PFS-1207/04</strain>
    </source>
</reference>
<dbReference type="Pfam" id="PF00477">
    <property type="entry name" value="LEA_5"/>
    <property type="match status" value="1"/>
</dbReference>
<organism evidence="2 3">
    <name type="scientific">Brassica cretica</name>
    <name type="common">Mustard</name>
    <dbReference type="NCBI Taxonomy" id="69181"/>
    <lineage>
        <taxon>Eukaryota</taxon>
        <taxon>Viridiplantae</taxon>
        <taxon>Streptophyta</taxon>
        <taxon>Embryophyta</taxon>
        <taxon>Tracheophyta</taxon>
        <taxon>Spermatophyta</taxon>
        <taxon>Magnoliopsida</taxon>
        <taxon>eudicotyledons</taxon>
        <taxon>Gunneridae</taxon>
        <taxon>Pentapetalae</taxon>
        <taxon>rosids</taxon>
        <taxon>malvids</taxon>
        <taxon>Brassicales</taxon>
        <taxon>Brassicaceae</taxon>
        <taxon>Brassiceae</taxon>
        <taxon>Brassica</taxon>
    </lineage>
</organism>
<gene>
    <name evidence="2" type="ORF">DY000_02002225</name>
</gene>
<dbReference type="InterPro" id="IPR038956">
    <property type="entry name" value="LEA_5"/>
</dbReference>
<evidence type="ECO:0000313" key="2">
    <source>
        <dbReference type="EMBL" id="KAF3547418.1"/>
    </source>
</evidence>
<feature type="compositionally biased region" description="Basic and acidic residues" evidence="1">
    <location>
        <begin position="89"/>
        <end position="103"/>
    </location>
</feature>
<evidence type="ECO:0000313" key="3">
    <source>
        <dbReference type="Proteomes" id="UP000266723"/>
    </source>
</evidence>
<accession>A0ABQ7C6U0</accession>